<name>A0A5P1FPW2_ASPOF</name>
<protein>
    <submittedName>
        <fullName evidence="1">Uncharacterized protein</fullName>
    </submittedName>
</protein>
<dbReference type="EMBL" id="CM007382">
    <property type="protein sequence ID" value="ONK78690.1"/>
    <property type="molecule type" value="Genomic_DNA"/>
</dbReference>
<sequence length="196" mass="21841">MTTSFLVHKDILETVALANFNSTVKFPHKNKRINNKLCLKSKVLLDNHIDGYGNNLTIDRENSLGDFEAPLKLEGDINGDQDCSLQKKIVDELHNDGTFDPGSDRPNVKAEDMTENLKGISNQVGQQIEAANSKLGRMVQAQGRSFQLEEGDAALEVVLAYVDQFEPIRIKISGTSNSSRLRKRSCFKDLAKFSRS</sequence>
<proteinExistence type="predicted"/>
<reference evidence="2" key="1">
    <citation type="journal article" date="2017" name="Nat. Commun.">
        <title>The asparagus genome sheds light on the origin and evolution of a young Y chromosome.</title>
        <authorList>
            <person name="Harkess A."/>
            <person name="Zhou J."/>
            <person name="Xu C."/>
            <person name="Bowers J.E."/>
            <person name="Van der Hulst R."/>
            <person name="Ayyampalayam S."/>
            <person name="Mercati F."/>
            <person name="Riccardi P."/>
            <person name="McKain M.R."/>
            <person name="Kakrana A."/>
            <person name="Tang H."/>
            <person name="Ray J."/>
            <person name="Groenendijk J."/>
            <person name="Arikit S."/>
            <person name="Mathioni S.M."/>
            <person name="Nakano M."/>
            <person name="Shan H."/>
            <person name="Telgmann-Rauber A."/>
            <person name="Kanno A."/>
            <person name="Yue Z."/>
            <person name="Chen H."/>
            <person name="Li W."/>
            <person name="Chen Y."/>
            <person name="Xu X."/>
            <person name="Zhang Y."/>
            <person name="Luo S."/>
            <person name="Chen H."/>
            <person name="Gao J."/>
            <person name="Mao Z."/>
            <person name="Pires J.C."/>
            <person name="Luo M."/>
            <person name="Kudrna D."/>
            <person name="Wing R.A."/>
            <person name="Meyers B.C."/>
            <person name="Yi K."/>
            <person name="Kong H."/>
            <person name="Lavrijsen P."/>
            <person name="Sunseri F."/>
            <person name="Falavigna A."/>
            <person name="Ye Y."/>
            <person name="Leebens-Mack J.H."/>
            <person name="Chen G."/>
        </authorList>
    </citation>
    <scope>NUCLEOTIDE SEQUENCE [LARGE SCALE GENOMIC DNA]</scope>
    <source>
        <strain evidence="2">cv. DH0086</strain>
    </source>
</reference>
<accession>A0A5P1FPW2</accession>
<dbReference type="Proteomes" id="UP000243459">
    <property type="component" value="Chromosome 2"/>
</dbReference>
<gene>
    <name evidence="1" type="ORF">A4U43_C02F21420</name>
</gene>
<evidence type="ECO:0000313" key="2">
    <source>
        <dbReference type="Proteomes" id="UP000243459"/>
    </source>
</evidence>
<dbReference type="AlphaFoldDB" id="A0A5P1FPW2"/>
<dbReference type="Gramene" id="ONK78690">
    <property type="protein sequence ID" value="ONK78690"/>
    <property type="gene ID" value="A4U43_C02F21420"/>
</dbReference>
<keyword evidence="2" id="KW-1185">Reference proteome</keyword>
<evidence type="ECO:0000313" key="1">
    <source>
        <dbReference type="EMBL" id="ONK78690.1"/>
    </source>
</evidence>
<organism evidence="1 2">
    <name type="scientific">Asparagus officinalis</name>
    <name type="common">Garden asparagus</name>
    <dbReference type="NCBI Taxonomy" id="4686"/>
    <lineage>
        <taxon>Eukaryota</taxon>
        <taxon>Viridiplantae</taxon>
        <taxon>Streptophyta</taxon>
        <taxon>Embryophyta</taxon>
        <taxon>Tracheophyta</taxon>
        <taxon>Spermatophyta</taxon>
        <taxon>Magnoliopsida</taxon>
        <taxon>Liliopsida</taxon>
        <taxon>Asparagales</taxon>
        <taxon>Asparagaceae</taxon>
        <taxon>Asparagoideae</taxon>
        <taxon>Asparagus</taxon>
    </lineage>
</organism>